<protein>
    <recommendedName>
        <fullName evidence="4">DUF3301 domain-containing protein</fullName>
    </recommendedName>
</protein>
<sequence>MPEQTFFYIFMAVIVIISLKWSRSRAQTILSNWAADSGVEILSRERRTFFRGPFFWSASKGQEVFYVQVRDRDGSTRSGWVRCGGWLLGLMSNQADVRWE</sequence>
<gene>
    <name evidence="2" type="ORF">Rhal01_02049</name>
</gene>
<feature type="transmembrane region" description="Helical" evidence="1">
    <location>
        <begin position="6"/>
        <end position="22"/>
    </location>
</feature>
<comment type="caution">
    <text evidence="2">The sequence shown here is derived from an EMBL/GenBank/DDBJ whole genome shotgun (WGS) entry which is preliminary data.</text>
</comment>
<keyword evidence="1" id="KW-0812">Transmembrane</keyword>
<dbReference type="EMBL" id="BAABRL010000006">
    <property type="protein sequence ID" value="GAA5495868.1"/>
    <property type="molecule type" value="Genomic_DNA"/>
</dbReference>
<evidence type="ECO:0008006" key="4">
    <source>
        <dbReference type="Google" id="ProtNLM"/>
    </source>
</evidence>
<organism evidence="2 3">
    <name type="scientific">Rubritalea halochordaticola</name>
    <dbReference type="NCBI Taxonomy" id="714537"/>
    <lineage>
        <taxon>Bacteria</taxon>
        <taxon>Pseudomonadati</taxon>
        <taxon>Verrucomicrobiota</taxon>
        <taxon>Verrucomicrobiia</taxon>
        <taxon>Verrucomicrobiales</taxon>
        <taxon>Rubritaleaceae</taxon>
        <taxon>Rubritalea</taxon>
    </lineage>
</organism>
<keyword evidence="1" id="KW-1133">Transmembrane helix</keyword>
<keyword evidence="1" id="KW-0472">Membrane</keyword>
<evidence type="ECO:0000313" key="2">
    <source>
        <dbReference type="EMBL" id="GAA5495868.1"/>
    </source>
</evidence>
<reference evidence="2 3" key="1">
    <citation type="submission" date="2024-02" db="EMBL/GenBank/DDBJ databases">
        <title>Rubritalea halochordaticola NBRC 107102.</title>
        <authorList>
            <person name="Ichikawa N."/>
            <person name="Katano-Makiyama Y."/>
            <person name="Hidaka K."/>
        </authorList>
    </citation>
    <scope>NUCLEOTIDE SEQUENCE [LARGE SCALE GENOMIC DNA]</scope>
    <source>
        <strain evidence="2 3">NBRC 107102</strain>
    </source>
</reference>
<keyword evidence="3" id="KW-1185">Reference proteome</keyword>
<accession>A0ABP9V052</accession>
<evidence type="ECO:0000256" key="1">
    <source>
        <dbReference type="SAM" id="Phobius"/>
    </source>
</evidence>
<dbReference type="Proteomes" id="UP001424741">
    <property type="component" value="Unassembled WGS sequence"/>
</dbReference>
<evidence type="ECO:0000313" key="3">
    <source>
        <dbReference type="Proteomes" id="UP001424741"/>
    </source>
</evidence>
<name>A0ABP9V052_9BACT</name>
<proteinExistence type="predicted"/>
<dbReference type="RefSeq" id="WP_346188606.1">
    <property type="nucleotide sequence ID" value="NZ_BAABRL010000006.1"/>
</dbReference>